<dbReference type="Proteomes" id="UP001324115">
    <property type="component" value="Unassembled WGS sequence"/>
</dbReference>
<proteinExistence type="predicted"/>
<gene>
    <name evidence="1" type="ORF">RGQ29_002265</name>
</gene>
<evidence type="ECO:0000313" key="1">
    <source>
        <dbReference type="EMBL" id="KAK4608802.1"/>
    </source>
</evidence>
<comment type="caution">
    <text evidence="1">The sequence shown here is derived from an EMBL/GenBank/DDBJ whole genome shotgun (WGS) entry which is preliminary data.</text>
</comment>
<name>A0AAN7JFG5_QUERU</name>
<keyword evidence="2" id="KW-1185">Reference proteome</keyword>
<sequence length="317" mass="35640">MPHSPWDLPLLSDFNHYSNLHCFLQSVTPIVSTKLLPKARTLNGFGQSSERSSGNNMVGCFSLSDVWEFYVEKSFYGASVPILLNNGESVVQYYAPSLSAIQIYTIKPCESISVSVSNNNSSTRTSQYTTLLVDHHEGPSKIMESLGHLYFQFNETISPYDRLPLNTKINELAEAHPGLTTFNNMDLSPYSWIAVAWYPIYPIPTTRIVKELSACFLTYHPLSLPLQDLPSSVPKEDDDLRCTDSLGKKCEGGTSRGKVSLSPFAMTTYKMYGELWMNPETPGGHKERIITYQNAAHSWLKQLGFKHNDFNFCISHS</sequence>
<dbReference type="Pfam" id="PF05623">
    <property type="entry name" value="DUF789"/>
    <property type="match status" value="1"/>
</dbReference>
<dbReference type="PANTHER" id="PTHR31343:SF29">
    <property type="entry name" value="DUF789 DOMAIN-CONTAINING PROTEIN"/>
    <property type="match status" value="1"/>
</dbReference>
<dbReference type="EMBL" id="JAXUIC010000001">
    <property type="protein sequence ID" value="KAK4608802.1"/>
    <property type="molecule type" value="Genomic_DNA"/>
</dbReference>
<evidence type="ECO:0000313" key="2">
    <source>
        <dbReference type="Proteomes" id="UP001324115"/>
    </source>
</evidence>
<protein>
    <submittedName>
        <fullName evidence="1">Uncharacterized protein</fullName>
    </submittedName>
</protein>
<dbReference type="InterPro" id="IPR008507">
    <property type="entry name" value="DUF789"/>
</dbReference>
<dbReference type="PANTHER" id="PTHR31343">
    <property type="entry name" value="T15D22.8"/>
    <property type="match status" value="1"/>
</dbReference>
<accession>A0AAN7JFG5</accession>
<dbReference type="AlphaFoldDB" id="A0AAN7JFG5"/>
<reference evidence="1 2" key="1">
    <citation type="journal article" date="2023" name="G3 (Bethesda)">
        <title>A haplotype-resolved chromosome-scale genome for Quercus rubra L. provides insights into the genetics of adaptive traits for red oak species.</title>
        <authorList>
            <person name="Kapoor B."/>
            <person name="Jenkins J."/>
            <person name="Schmutz J."/>
            <person name="Zhebentyayeva T."/>
            <person name="Kuelheim C."/>
            <person name="Coggeshall M."/>
            <person name="Heim C."/>
            <person name="Lasky J.R."/>
            <person name="Leites L."/>
            <person name="Islam-Faridi N."/>
            <person name="Romero-Severson J."/>
            <person name="DeLeo V.L."/>
            <person name="Lucas S.M."/>
            <person name="Lazic D."/>
            <person name="Gailing O."/>
            <person name="Carlson J."/>
            <person name="Staton M."/>
        </authorList>
    </citation>
    <scope>NUCLEOTIDE SEQUENCE [LARGE SCALE GENOMIC DNA]</scope>
    <source>
        <strain evidence="1">Pseudo-F2</strain>
    </source>
</reference>
<organism evidence="1 2">
    <name type="scientific">Quercus rubra</name>
    <name type="common">Northern red oak</name>
    <name type="synonym">Quercus borealis</name>
    <dbReference type="NCBI Taxonomy" id="3512"/>
    <lineage>
        <taxon>Eukaryota</taxon>
        <taxon>Viridiplantae</taxon>
        <taxon>Streptophyta</taxon>
        <taxon>Embryophyta</taxon>
        <taxon>Tracheophyta</taxon>
        <taxon>Spermatophyta</taxon>
        <taxon>Magnoliopsida</taxon>
        <taxon>eudicotyledons</taxon>
        <taxon>Gunneridae</taxon>
        <taxon>Pentapetalae</taxon>
        <taxon>rosids</taxon>
        <taxon>fabids</taxon>
        <taxon>Fagales</taxon>
        <taxon>Fagaceae</taxon>
        <taxon>Quercus</taxon>
    </lineage>
</organism>